<dbReference type="Proteomes" id="UP000677228">
    <property type="component" value="Unassembled WGS sequence"/>
</dbReference>
<organism evidence="2 4">
    <name type="scientific">Didymodactylos carnosus</name>
    <dbReference type="NCBI Taxonomy" id="1234261"/>
    <lineage>
        <taxon>Eukaryota</taxon>
        <taxon>Metazoa</taxon>
        <taxon>Spiralia</taxon>
        <taxon>Gnathifera</taxon>
        <taxon>Rotifera</taxon>
        <taxon>Eurotatoria</taxon>
        <taxon>Bdelloidea</taxon>
        <taxon>Philodinida</taxon>
        <taxon>Philodinidae</taxon>
        <taxon>Didymodactylos</taxon>
    </lineage>
</organism>
<accession>A0A8S2E3Z7</accession>
<evidence type="ECO:0000256" key="1">
    <source>
        <dbReference type="SAM" id="MobiDB-lite"/>
    </source>
</evidence>
<feature type="region of interest" description="Disordered" evidence="1">
    <location>
        <begin position="116"/>
        <end position="136"/>
    </location>
</feature>
<sequence length="136" mass="15935">MYRGEVLPTRLGLRRSSYPSQRNMQQIKRSEIQIKRREMCCSKNPDLMSRYVVKKGNVHPNPENIEDQPHQIFSKDPTFRRYITCEKFVQSSLVKYAWSDCLVVEPIIEELEKPQAPQLTSKCCDPKTDSETVDEL</sequence>
<dbReference type="EMBL" id="CAJOBA010009098">
    <property type="protein sequence ID" value="CAF3843584.1"/>
    <property type="molecule type" value="Genomic_DNA"/>
</dbReference>
<reference evidence="2" key="1">
    <citation type="submission" date="2021-02" db="EMBL/GenBank/DDBJ databases">
        <authorList>
            <person name="Nowell W R."/>
        </authorList>
    </citation>
    <scope>NUCLEOTIDE SEQUENCE</scope>
</reference>
<dbReference type="EMBL" id="CAJNOK010009082">
    <property type="protein sequence ID" value="CAF1080552.1"/>
    <property type="molecule type" value="Genomic_DNA"/>
</dbReference>
<evidence type="ECO:0000313" key="3">
    <source>
        <dbReference type="EMBL" id="CAF3843584.1"/>
    </source>
</evidence>
<gene>
    <name evidence="2" type="ORF">OVA965_LOCUS18339</name>
    <name evidence="3" type="ORF">TMI583_LOCUS18351</name>
</gene>
<evidence type="ECO:0000313" key="4">
    <source>
        <dbReference type="Proteomes" id="UP000677228"/>
    </source>
</evidence>
<protein>
    <submittedName>
        <fullName evidence="2">Uncharacterized protein</fullName>
    </submittedName>
</protein>
<proteinExistence type="predicted"/>
<name>A0A8S2E3Z7_9BILA</name>
<dbReference type="Proteomes" id="UP000682733">
    <property type="component" value="Unassembled WGS sequence"/>
</dbReference>
<comment type="caution">
    <text evidence="2">The sequence shown here is derived from an EMBL/GenBank/DDBJ whole genome shotgun (WGS) entry which is preliminary data.</text>
</comment>
<dbReference type="AlphaFoldDB" id="A0A8S2E3Z7"/>
<evidence type="ECO:0000313" key="2">
    <source>
        <dbReference type="EMBL" id="CAF1080552.1"/>
    </source>
</evidence>